<dbReference type="SUPFAM" id="SSF54523">
    <property type="entry name" value="Pili subunits"/>
    <property type="match status" value="1"/>
</dbReference>
<dbReference type="AlphaFoldDB" id="A0A2U1B7C2"/>
<dbReference type="RefSeq" id="WP_116883193.1">
    <property type="nucleotide sequence ID" value="NZ_CABMMC010000005.1"/>
</dbReference>
<dbReference type="EMBL" id="QEKH01000006">
    <property type="protein sequence ID" value="PVY44560.1"/>
    <property type="molecule type" value="Genomic_DNA"/>
</dbReference>
<keyword evidence="1" id="KW-0472">Membrane</keyword>
<sequence>MRRNTPGISGFRHLNFTLIELLVVIAIIAILASLLLPALNKARAKGQAARCLSNLKSCGEAAMLYADEQKEYLPLMILRTPPSWSHYSWADHMIYTGYLPEGSGGTVCPAAAGSNPKTDTAISDCYGAIGDVNCYLQTNSAFVSEKGIGISGNSRCLNLRRLKKSSSTFYLADSYNAATLRQSSMFGLGNSGTQHAHARHQGRINSVFTDGHAAALQKEQWVGKTVESELYQIYPAGYTIYNEVGFGEVVQWNN</sequence>
<protein>
    <submittedName>
        <fullName evidence="2">Prepilin-type N-terminal cleavage/methylation domain-containing protein/prepilin-type processing-associated H-X9-DG protein</fullName>
    </submittedName>
</protein>
<name>A0A2U1B7C2_9BACT</name>
<dbReference type="InterPro" id="IPR012902">
    <property type="entry name" value="N_methyl_site"/>
</dbReference>
<gene>
    <name evidence="2" type="ORF">C8D82_10678</name>
</gene>
<keyword evidence="3" id="KW-1185">Reference proteome</keyword>
<evidence type="ECO:0000256" key="1">
    <source>
        <dbReference type="SAM" id="Phobius"/>
    </source>
</evidence>
<proteinExistence type="predicted"/>
<accession>A0A2U1B7C2</accession>
<comment type="caution">
    <text evidence="2">The sequence shown here is derived from an EMBL/GenBank/DDBJ whole genome shotgun (WGS) entry which is preliminary data.</text>
</comment>
<reference evidence="2 3" key="1">
    <citation type="submission" date="2018-04" db="EMBL/GenBank/DDBJ databases">
        <title>Genomic Encyclopedia of Type Strains, Phase IV (KMG-IV): sequencing the most valuable type-strain genomes for metagenomic binning, comparative biology and taxonomic classification.</title>
        <authorList>
            <person name="Goeker M."/>
        </authorList>
    </citation>
    <scope>NUCLEOTIDE SEQUENCE [LARGE SCALE GENOMIC DNA]</scope>
    <source>
        <strain evidence="2 3">DSM 14823</strain>
    </source>
</reference>
<dbReference type="PANTHER" id="PTHR30093:SF2">
    <property type="entry name" value="TYPE II SECRETION SYSTEM PROTEIN H"/>
    <property type="match status" value="1"/>
</dbReference>
<dbReference type="Gene3D" id="3.30.700.10">
    <property type="entry name" value="Glycoprotein, Type 4 Pilin"/>
    <property type="match status" value="1"/>
</dbReference>
<keyword evidence="1" id="KW-0812">Transmembrane</keyword>
<evidence type="ECO:0000313" key="2">
    <source>
        <dbReference type="EMBL" id="PVY44560.1"/>
    </source>
</evidence>
<dbReference type="Proteomes" id="UP000245959">
    <property type="component" value="Unassembled WGS sequence"/>
</dbReference>
<dbReference type="PANTHER" id="PTHR30093">
    <property type="entry name" value="GENERAL SECRETION PATHWAY PROTEIN G"/>
    <property type="match status" value="1"/>
</dbReference>
<organism evidence="2 3">
    <name type="scientific">Victivallis vadensis</name>
    <dbReference type="NCBI Taxonomy" id="172901"/>
    <lineage>
        <taxon>Bacteria</taxon>
        <taxon>Pseudomonadati</taxon>
        <taxon>Lentisphaerota</taxon>
        <taxon>Lentisphaeria</taxon>
        <taxon>Victivallales</taxon>
        <taxon>Victivallaceae</taxon>
        <taxon>Victivallis</taxon>
    </lineage>
</organism>
<dbReference type="GeneID" id="78294513"/>
<feature type="transmembrane region" description="Helical" evidence="1">
    <location>
        <begin position="21"/>
        <end position="39"/>
    </location>
</feature>
<dbReference type="NCBIfam" id="TIGR02532">
    <property type="entry name" value="IV_pilin_GFxxxE"/>
    <property type="match status" value="1"/>
</dbReference>
<evidence type="ECO:0000313" key="3">
    <source>
        <dbReference type="Proteomes" id="UP000245959"/>
    </source>
</evidence>
<dbReference type="InterPro" id="IPR045584">
    <property type="entry name" value="Pilin-like"/>
</dbReference>
<keyword evidence="1" id="KW-1133">Transmembrane helix</keyword>